<dbReference type="GO" id="GO:0020037">
    <property type="term" value="F:heme binding"/>
    <property type="evidence" value="ECO:0007669"/>
    <property type="project" value="InterPro"/>
</dbReference>
<proteinExistence type="predicted"/>
<dbReference type="STRING" id="47427.A0A2H3DN17"/>
<dbReference type="GO" id="GO:0016705">
    <property type="term" value="F:oxidoreductase activity, acting on paired donors, with incorporation or reduction of molecular oxygen"/>
    <property type="evidence" value="ECO:0007669"/>
    <property type="project" value="InterPro"/>
</dbReference>
<dbReference type="SUPFAM" id="SSF48264">
    <property type="entry name" value="Cytochrome P450"/>
    <property type="match status" value="1"/>
</dbReference>
<dbReference type="EMBL" id="KZ293659">
    <property type="protein sequence ID" value="PBK92248.1"/>
    <property type="molecule type" value="Genomic_DNA"/>
</dbReference>
<dbReference type="Proteomes" id="UP000217790">
    <property type="component" value="Unassembled WGS sequence"/>
</dbReference>
<dbReference type="InParanoid" id="A0A2H3DN17"/>
<protein>
    <submittedName>
        <fullName evidence="1">Uncharacterized protein</fullName>
    </submittedName>
</protein>
<dbReference type="GO" id="GO:0005506">
    <property type="term" value="F:iron ion binding"/>
    <property type="evidence" value="ECO:0007669"/>
    <property type="project" value="InterPro"/>
</dbReference>
<dbReference type="Gene3D" id="1.10.630.10">
    <property type="entry name" value="Cytochrome P450"/>
    <property type="match status" value="1"/>
</dbReference>
<gene>
    <name evidence="1" type="ORF">ARMGADRAFT_1105058</name>
</gene>
<sequence>MDWYQKYGAVYRTKGCFGQDILSVADPKVLQYIFHLLDFLQRVCQQDLWSWSFSVLIALIGQIHQHQRRILGPTFTVSQLRLFLNFFQALAVKVQQVYGLS</sequence>
<name>A0A2H3DN17_ARMGA</name>
<reference evidence="2" key="1">
    <citation type="journal article" date="2017" name="Nat. Ecol. Evol.">
        <title>Genome expansion and lineage-specific genetic innovations in the forest pathogenic fungi Armillaria.</title>
        <authorList>
            <person name="Sipos G."/>
            <person name="Prasanna A.N."/>
            <person name="Walter M.C."/>
            <person name="O'Connor E."/>
            <person name="Balint B."/>
            <person name="Krizsan K."/>
            <person name="Kiss B."/>
            <person name="Hess J."/>
            <person name="Varga T."/>
            <person name="Slot J."/>
            <person name="Riley R."/>
            <person name="Boka B."/>
            <person name="Rigling D."/>
            <person name="Barry K."/>
            <person name="Lee J."/>
            <person name="Mihaltcheva S."/>
            <person name="LaButti K."/>
            <person name="Lipzen A."/>
            <person name="Waldron R."/>
            <person name="Moloney N.M."/>
            <person name="Sperisen C."/>
            <person name="Kredics L."/>
            <person name="Vagvoelgyi C."/>
            <person name="Patrignani A."/>
            <person name="Fitzpatrick D."/>
            <person name="Nagy I."/>
            <person name="Doyle S."/>
            <person name="Anderson J.B."/>
            <person name="Grigoriev I.V."/>
            <person name="Gueldener U."/>
            <person name="Muensterkoetter M."/>
            <person name="Nagy L.G."/>
        </authorList>
    </citation>
    <scope>NUCLEOTIDE SEQUENCE [LARGE SCALE GENOMIC DNA]</scope>
    <source>
        <strain evidence="2">Ar21-2</strain>
    </source>
</reference>
<accession>A0A2H3DN17</accession>
<keyword evidence="2" id="KW-1185">Reference proteome</keyword>
<evidence type="ECO:0000313" key="1">
    <source>
        <dbReference type="EMBL" id="PBK92248.1"/>
    </source>
</evidence>
<dbReference type="AlphaFoldDB" id="A0A2H3DN17"/>
<evidence type="ECO:0000313" key="2">
    <source>
        <dbReference type="Proteomes" id="UP000217790"/>
    </source>
</evidence>
<dbReference type="InterPro" id="IPR036396">
    <property type="entry name" value="Cyt_P450_sf"/>
</dbReference>
<dbReference type="GO" id="GO:0004497">
    <property type="term" value="F:monooxygenase activity"/>
    <property type="evidence" value="ECO:0007669"/>
    <property type="project" value="InterPro"/>
</dbReference>
<dbReference type="OrthoDB" id="5076166at2759"/>
<organism evidence="1 2">
    <name type="scientific">Armillaria gallica</name>
    <name type="common">Bulbous honey fungus</name>
    <name type="synonym">Armillaria bulbosa</name>
    <dbReference type="NCBI Taxonomy" id="47427"/>
    <lineage>
        <taxon>Eukaryota</taxon>
        <taxon>Fungi</taxon>
        <taxon>Dikarya</taxon>
        <taxon>Basidiomycota</taxon>
        <taxon>Agaricomycotina</taxon>
        <taxon>Agaricomycetes</taxon>
        <taxon>Agaricomycetidae</taxon>
        <taxon>Agaricales</taxon>
        <taxon>Marasmiineae</taxon>
        <taxon>Physalacriaceae</taxon>
        <taxon>Armillaria</taxon>
    </lineage>
</organism>